<dbReference type="SUPFAM" id="SSF51735">
    <property type="entry name" value="NAD(P)-binding Rossmann-fold domains"/>
    <property type="match status" value="1"/>
</dbReference>
<reference evidence="1 2" key="1">
    <citation type="submission" date="2024-05" db="EMBL/GenBank/DDBJ databases">
        <title>Halomonas sp. SSM6 16S ribosomal RNA gene Genome sequencing and assembly.</title>
        <authorList>
            <person name="Yook S."/>
        </authorList>
    </citation>
    <scope>NUCLEOTIDE SEQUENCE [LARGE SCALE GENOMIC DNA]</scope>
    <source>
        <strain evidence="1 2">SSM6</strain>
    </source>
</reference>
<evidence type="ECO:0000313" key="2">
    <source>
        <dbReference type="Proteomes" id="UP001442468"/>
    </source>
</evidence>
<name>A0ABV1NE60_9GAMM</name>
<evidence type="ECO:0000313" key="1">
    <source>
        <dbReference type="EMBL" id="MEQ6917344.1"/>
    </source>
</evidence>
<proteinExistence type="predicted"/>
<dbReference type="InterPro" id="IPR036291">
    <property type="entry name" value="NAD(P)-bd_dom_sf"/>
</dbReference>
<dbReference type="EMBL" id="JBEGCJ010000003">
    <property type="protein sequence ID" value="MEQ6917344.1"/>
    <property type="molecule type" value="Genomic_DNA"/>
</dbReference>
<comment type="caution">
    <text evidence="1">The sequence shown here is derived from an EMBL/GenBank/DDBJ whole genome shotgun (WGS) entry which is preliminary data.</text>
</comment>
<protein>
    <recommendedName>
        <fullName evidence="3">NAD dependent epimerase/dehydratase family protein</fullName>
    </recommendedName>
</protein>
<gene>
    <name evidence="1" type="ORF">ABE960_07405</name>
</gene>
<organism evidence="1 2">
    <name type="scientific">Halomonas aquatica</name>
    <dbReference type="NCBI Taxonomy" id="3151123"/>
    <lineage>
        <taxon>Bacteria</taxon>
        <taxon>Pseudomonadati</taxon>
        <taxon>Pseudomonadota</taxon>
        <taxon>Gammaproteobacteria</taxon>
        <taxon>Oceanospirillales</taxon>
        <taxon>Halomonadaceae</taxon>
        <taxon>Halomonas</taxon>
    </lineage>
</organism>
<evidence type="ECO:0008006" key="3">
    <source>
        <dbReference type="Google" id="ProtNLM"/>
    </source>
</evidence>
<dbReference type="RefSeq" id="WP_349761609.1">
    <property type="nucleotide sequence ID" value="NZ_JBEGCJ010000003.1"/>
</dbReference>
<accession>A0ABV1NE60</accession>
<keyword evidence="2" id="KW-1185">Reference proteome</keyword>
<sequence length="86" mass="9862">MSGFRLIGDPDSGKPTGVTEAQLVEQGVSYSKVPTYRDFRPGHERHFQADISKWRYLLGYEPSHTIVEGISETLHWCVQHFRQRSG</sequence>
<dbReference type="Gene3D" id="3.90.25.10">
    <property type="entry name" value="UDP-galactose 4-epimerase, domain 1"/>
    <property type="match status" value="1"/>
</dbReference>
<dbReference type="Proteomes" id="UP001442468">
    <property type="component" value="Unassembled WGS sequence"/>
</dbReference>